<dbReference type="InterPro" id="IPR008490">
    <property type="entry name" value="Transposase_InsH_N"/>
</dbReference>
<evidence type="ECO:0000313" key="2">
    <source>
        <dbReference type="EMBL" id="SNB84353.1"/>
    </source>
</evidence>
<dbReference type="EMBL" id="FYDG01000035">
    <property type="protein sequence ID" value="SNB84353.1"/>
    <property type="molecule type" value="Genomic_DNA"/>
</dbReference>
<dbReference type="Proteomes" id="UP000198418">
    <property type="component" value="Unassembled WGS sequence"/>
</dbReference>
<organism evidence="2 3">
    <name type="scientific">Rhodoblastus acidophilus</name>
    <name type="common">Rhodopseudomonas acidophila</name>
    <dbReference type="NCBI Taxonomy" id="1074"/>
    <lineage>
        <taxon>Bacteria</taxon>
        <taxon>Pseudomonadati</taxon>
        <taxon>Pseudomonadota</taxon>
        <taxon>Alphaproteobacteria</taxon>
        <taxon>Hyphomicrobiales</taxon>
        <taxon>Rhodoblastaceae</taxon>
        <taxon>Rhodoblastus</taxon>
    </lineage>
</organism>
<dbReference type="OrthoDB" id="8183184at2"/>
<dbReference type="AlphaFoldDB" id="A0A212SFM5"/>
<dbReference type="RefSeq" id="WP_088522635.1">
    <property type="nucleotide sequence ID" value="NZ_FYDG01000035.1"/>
</dbReference>
<evidence type="ECO:0000259" key="1">
    <source>
        <dbReference type="Pfam" id="PF05598"/>
    </source>
</evidence>
<dbReference type="Pfam" id="PF05598">
    <property type="entry name" value="DUF772"/>
    <property type="match status" value="1"/>
</dbReference>
<keyword evidence="3" id="KW-1185">Reference proteome</keyword>
<protein>
    <submittedName>
        <fullName evidence="2">Transposase domain</fullName>
    </submittedName>
</protein>
<dbReference type="PANTHER" id="PTHR33408">
    <property type="entry name" value="TRANSPOSASE"/>
    <property type="match status" value="1"/>
</dbReference>
<accession>A0A212SFM5</accession>
<evidence type="ECO:0000313" key="3">
    <source>
        <dbReference type="Proteomes" id="UP000198418"/>
    </source>
</evidence>
<gene>
    <name evidence="2" type="ORF">SAMN06265338_13512</name>
</gene>
<feature type="domain" description="Transposase InsH N-terminal" evidence="1">
    <location>
        <begin position="4"/>
        <end position="88"/>
    </location>
</feature>
<reference evidence="3" key="1">
    <citation type="submission" date="2017-06" db="EMBL/GenBank/DDBJ databases">
        <authorList>
            <person name="Varghese N."/>
            <person name="Submissions S."/>
        </authorList>
    </citation>
    <scope>NUCLEOTIDE SEQUENCE [LARGE SCALE GENOMIC DNA]</scope>
    <source>
        <strain evidence="3">DSM 137</strain>
    </source>
</reference>
<proteinExistence type="predicted"/>
<sequence>MPVDHSDRFVAALVRDGLNLPEIIGAYKSALGQPPFDPRLMTALLFYPCCAGFYSSRRITKSCPERVDFMMLVAHDVPDSLTIADFRKLHQARSATVLAGAEPGAEGWVGQPRSCRARWTKIKANASKRWAMSYERMKAREAE</sequence>
<dbReference type="PANTHER" id="PTHR33408:SF4">
    <property type="entry name" value="TRANSPOSASE DDE DOMAIN-CONTAINING PROTEIN"/>
    <property type="match status" value="1"/>
</dbReference>
<name>A0A212SFM5_RHOAC</name>